<dbReference type="EMBL" id="SNRW01000053">
    <property type="protein sequence ID" value="KAA6403854.1"/>
    <property type="molecule type" value="Genomic_DNA"/>
</dbReference>
<organism evidence="1 2">
    <name type="scientific">Streblomastix strix</name>
    <dbReference type="NCBI Taxonomy" id="222440"/>
    <lineage>
        <taxon>Eukaryota</taxon>
        <taxon>Metamonada</taxon>
        <taxon>Preaxostyla</taxon>
        <taxon>Oxymonadida</taxon>
        <taxon>Streblomastigidae</taxon>
        <taxon>Streblomastix</taxon>
    </lineage>
</organism>
<evidence type="ECO:0000313" key="1">
    <source>
        <dbReference type="EMBL" id="KAA6403854.1"/>
    </source>
</evidence>
<proteinExistence type="predicted"/>
<dbReference type="AlphaFoldDB" id="A0A5J4X9P3"/>
<reference evidence="1 2" key="1">
    <citation type="submission" date="2019-03" db="EMBL/GenBank/DDBJ databases">
        <title>Single cell metagenomics reveals metabolic interactions within the superorganism composed of flagellate Streblomastix strix and complex community of Bacteroidetes bacteria on its surface.</title>
        <authorList>
            <person name="Treitli S.C."/>
            <person name="Kolisko M."/>
            <person name="Husnik F."/>
            <person name="Keeling P."/>
            <person name="Hampl V."/>
        </authorList>
    </citation>
    <scope>NUCLEOTIDE SEQUENCE [LARGE SCALE GENOMIC DNA]</scope>
    <source>
        <strain evidence="1">ST1C</strain>
    </source>
</reference>
<evidence type="ECO:0000313" key="2">
    <source>
        <dbReference type="Proteomes" id="UP000324800"/>
    </source>
</evidence>
<sequence length="171" mass="20984">MANETAQIKTDISKLREQQRALAFENQNVIENEKPHKLKKKFRTQPILPSQTPPNTTLPLLIYPISVPFSTNSTHIKTTIIKKEKKKHEDDYLAPIQIEDNSKTEFYKEFEFLERQRRLRERDRIARVIKDNERRELEREKKWKEEVNQWKQRRYQREQIILEEWEKERQL</sequence>
<dbReference type="Proteomes" id="UP000324800">
    <property type="component" value="Unassembled WGS sequence"/>
</dbReference>
<comment type="caution">
    <text evidence="1">The sequence shown here is derived from an EMBL/GenBank/DDBJ whole genome shotgun (WGS) entry which is preliminary data.</text>
</comment>
<gene>
    <name evidence="1" type="ORF">EZS28_000619</name>
</gene>
<protein>
    <submittedName>
        <fullName evidence="1">Uncharacterized protein</fullName>
    </submittedName>
</protein>
<name>A0A5J4X9P3_9EUKA</name>
<accession>A0A5J4X9P3</accession>